<dbReference type="Pfam" id="PF09346">
    <property type="entry name" value="SMI1_KNR4"/>
    <property type="match status" value="1"/>
</dbReference>
<accession>A0AA89KYL4</accession>
<organism evidence="2 3">
    <name type="scientific">Latilactobacillus graminis DSM 20719</name>
    <dbReference type="NCBI Taxonomy" id="1423752"/>
    <lineage>
        <taxon>Bacteria</taxon>
        <taxon>Bacillati</taxon>
        <taxon>Bacillota</taxon>
        <taxon>Bacilli</taxon>
        <taxon>Lactobacillales</taxon>
        <taxon>Lactobacillaceae</taxon>
        <taxon>Latilactobacillus</taxon>
    </lineage>
</organism>
<protein>
    <recommendedName>
        <fullName evidence="1">Knr4/Smi1-like domain-containing protein</fullName>
    </recommendedName>
</protein>
<dbReference type="Gene3D" id="3.40.1580.10">
    <property type="entry name" value="SMI1/KNR4-like"/>
    <property type="match status" value="1"/>
</dbReference>
<name>A0AA89KYL4_9LACO</name>
<dbReference type="Proteomes" id="UP000050823">
    <property type="component" value="Unassembled WGS sequence"/>
</dbReference>
<evidence type="ECO:0000313" key="3">
    <source>
        <dbReference type="Proteomes" id="UP000050823"/>
    </source>
</evidence>
<dbReference type="InterPro" id="IPR018958">
    <property type="entry name" value="Knr4/Smi1-like_dom"/>
</dbReference>
<dbReference type="AlphaFoldDB" id="A0AA89KYL4"/>
<dbReference type="EMBL" id="AYZB01000001">
    <property type="protein sequence ID" value="KRM24484.1"/>
    <property type="molecule type" value="Genomic_DNA"/>
</dbReference>
<dbReference type="RefSeq" id="WP_057907283.1">
    <property type="nucleotide sequence ID" value="NZ_AYZB01000001.1"/>
</dbReference>
<dbReference type="SUPFAM" id="SSF160631">
    <property type="entry name" value="SMI1/KNR4-like"/>
    <property type="match status" value="1"/>
</dbReference>
<gene>
    <name evidence="2" type="ORF">FC90_GL000189</name>
</gene>
<evidence type="ECO:0000259" key="1">
    <source>
        <dbReference type="Pfam" id="PF09346"/>
    </source>
</evidence>
<comment type="caution">
    <text evidence="2">The sequence shown here is derived from an EMBL/GenBank/DDBJ whole genome shotgun (WGS) entry which is preliminary data.</text>
</comment>
<sequence>MFTAHPSIADADLTEPQFIADDDRIPAIYRAICRTMNGGFLAQFSLPTSEPTNDGLADVECHYLAGIAQHGEVTIQAPALPDYLIPFSQHHQRYFAFDYHQSSDEPQIRYIDTEVDQWLVVADSLTSFLTQLSPKIIDLNIENKLTPLQRNHYLLVAQGAQLDALLARYEADADKQWLFDWLLYFAEQGTPAQQMSALIAYDIQRLYFKRQLPRIKSAQLTTIFEQLPSLKDAYHAYQKTWSPL</sequence>
<proteinExistence type="predicted"/>
<feature type="domain" description="Knr4/Smi1-like" evidence="1">
    <location>
        <begin position="24"/>
        <end position="130"/>
    </location>
</feature>
<dbReference type="InterPro" id="IPR037883">
    <property type="entry name" value="Knr4/Smi1-like_sf"/>
</dbReference>
<evidence type="ECO:0000313" key="2">
    <source>
        <dbReference type="EMBL" id="KRM24484.1"/>
    </source>
</evidence>
<reference evidence="2 3" key="1">
    <citation type="journal article" date="2015" name="Genome Announc.">
        <title>Expanding the biotechnology potential of lactobacilli through comparative genomics of 213 strains and associated genera.</title>
        <authorList>
            <person name="Sun Z."/>
            <person name="Harris H.M."/>
            <person name="McCann A."/>
            <person name="Guo C."/>
            <person name="Argimon S."/>
            <person name="Zhang W."/>
            <person name="Yang X."/>
            <person name="Jeffery I.B."/>
            <person name="Cooney J.C."/>
            <person name="Kagawa T.F."/>
            <person name="Liu W."/>
            <person name="Song Y."/>
            <person name="Salvetti E."/>
            <person name="Wrobel A."/>
            <person name="Rasinkangas P."/>
            <person name="Parkhill J."/>
            <person name="Rea M.C."/>
            <person name="O'Sullivan O."/>
            <person name="Ritari J."/>
            <person name="Douillard F.P."/>
            <person name="Paul Ross R."/>
            <person name="Yang R."/>
            <person name="Briner A.E."/>
            <person name="Felis G.E."/>
            <person name="de Vos W.M."/>
            <person name="Barrangou R."/>
            <person name="Klaenhammer T.R."/>
            <person name="Caufield P.W."/>
            <person name="Cui Y."/>
            <person name="Zhang H."/>
            <person name="O'Toole P.W."/>
        </authorList>
    </citation>
    <scope>NUCLEOTIDE SEQUENCE [LARGE SCALE GENOMIC DNA]</scope>
    <source>
        <strain evidence="2 3">DSM 20719</strain>
    </source>
</reference>